<feature type="transmembrane region" description="Helical" evidence="2">
    <location>
        <begin position="48"/>
        <end position="65"/>
    </location>
</feature>
<proteinExistence type="predicted"/>
<dbReference type="Proteomes" id="UP000231279">
    <property type="component" value="Unassembled WGS sequence"/>
</dbReference>
<dbReference type="PANTHER" id="PTHR33983">
    <property type="entry name" value="OS07G0185900 PROTEIN"/>
    <property type="match status" value="1"/>
</dbReference>
<organism evidence="3 4">
    <name type="scientific">Handroanthus impetiginosus</name>
    <dbReference type="NCBI Taxonomy" id="429701"/>
    <lineage>
        <taxon>Eukaryota</taxon>
        <taxon>Viridiplantae</taxon>
        <taxon>Streptophyta</taxon>
        <taxon>Embryophyta</taxon>
        <taxon>Tracheophyta</taxon>
        <taxon>Spermatophyta</taxon>
        <taxon>Magnoliopsida</taxon>
        <taxon>eudicotyledons</taxon>
        <taxon>Gunneridae</taxon>
        <taxon>Pentapetalae</taxon>
        <taxon>asterids</taxon>
        <taxon>lamiids</taxon>
        <taxon>Lamiales</taxon>
        <taxon>Bignoniaceae</taxon>
        <taxon>Crescentiina</taxon>
        <taxon>Tabebuia alliance</taxon>
        <taxon>Handroanthus</taxon>
    </lineage>
</organism>
<feature type="compositionally biased region" description="Basic and acidic residues" evidence="1">
    <location>
        <begin position="123"/>
        <end position="134"/>
    </location>
</feature>
<feature type="region of interest" description="Disordered" evidence="1">
    <location>
        <begin position="123"/>
        <end position="142"/>
    </location>
</feature>
<evidence type="ECO:0000256" key="1">
    <source>
        <dbReference type="SAM" id="MobiDB-lite"/>
    </source>
</evidence>
<evidence type="ECO:0000256" key="2">
    <source>
        <dbReference type="SAM" id="Phobius"/>
    </source>
</evidence>
<keyword evidence="2" id="KW-1133">Transmembrane helix</keyword>
<sequence length="142" mass="17015">MPNFWTRRMRNQLSLNALEVEAMVAHFQNPSLLSNGELRKQKKQQEEYKLYIIYTHYILLFSQPIQFCKRNHLQYFLSMRKYAKILDTEVRIAARFRSHCPQTARVYSHPSSCTVDDHNQRLLRHDDHDGDRSTHKGHQNQC</sequence>
<dbReference type="EMBL" id="NKXS01000396">
    <property type="protein sequence ID" value="PIN24582.1"/>
    <property type="molecule type" value="Genomic_DNA"/>
</dbReference>
<comment type="caution">
    <text evidence="3">The sequence shown here is derived from an EMBL/GenBank/DDBJ whole genome shotgun (WGS) entry which is preliminary data.</text>
</comment>
<keyword evidence="2" id="KW-0812">Transmembrane</keyword>
<gene>
    <name evidence="3" type="ORF">CDL12_02699</name>
</gene>
<reference evidence="4" key="1">
    <citation type="journal article" date="2018" name="Gigascience">
        <title>Genome assembly of the Pink Ipe (Handroanthus impetiginosus, Bignoniaceae), a highly valued, ecologically keystone Neotropical timber forest tree.</title>
        <authorList>
            <person name="Silva-Junior O.B."/>
            <person name="Grattapaglia D."/>
            <person name="Novaes E."/>
            <person name="Collevatti R.G."/>
        </authorList>
    </citation>
    <scope>NUCLEOTIDE SEQUENCE [LARGE SCALE GENOMIC DNA]</scope>
    <source>
        <strain evidence="4">cv. UFG-1</strain>
    </source>
</reference>
<evidence type="ECO:0000313" key="4">
    <source>
        <dbReference type="Proteomes" id="UP000231279"/>
    </source>
</evidence>
<accession>A0A2G9I497</accession>
<dbReference type="PANTHER" id="PTHR33983:SF16">
    <property type="match status" value="1"/>
</dbReference>
<name>A0A2G9I497_9LAMI</name>
<dbReference type="STRING" id="429701.A0A2G9I497"/>
<keyword evidence="2" id="KW-0472">Membrane</keyword>
<protein>
    <submittedName>
        <fullName evidence="3">Uncharacterized protein</fullName>
    </submittedName>
</protein>
<evidence type="ECO:0000313" key="3">
    <source>
        <dbReference type="EMBL" id="PIN24582.1"/>
    </source>
</evidence>
<dbReference type="AlphaFoldDB" id="A0A2G9I497"/>
<keyword evidence="4" id="KW-1185">Reference proteome</keyword>